<reference evidence="2" key="2">
    <citation type="journal article" date="2016" name="Front. Microbiol.">
        <title>The Regulatory Protein RosR Affects Rhizobium leguminosarum bv. trifolii Protein Profiles, Cell Surface Properties, and Symbiosis with Clover.</title>
        <authorList>
            <person name="Rachwal K."/>
            <person name="Boguszewska A."/>
            <person name="Kopcinska J."/>
            <person name="Karas M."/>
            <person name="Tchorzewski M."/>
            <person name="Janczarek M."/>
        </authorList>
    </citation>
    <scope>NUCLEOTIDE SEQUENCE</scope>
    <source>
        <strain evidence="2">Rt24.2</strain>
    </source>
</reference>
<dbReference type="EMBL" id="KX490365">
    <property type="protein sequence ID" value="AOO92729.1"/>
    <property type="molecule type" value="Genomic_DNA"/>
</dbReference>
<evidence type="ECO:0000256" key="1">
    <source>
        <dbReference type="SAM" id="SignalP"/>
    </source>
</evidence>
<sequence>MRGFAFVALFNLGAMLAAGPTSACIDIAPIDLHDVSYADVVVVGRVTKYTLVLDSEARKRHQEFLAHSSGKVRELLGKANSFMTDYARLQIAVEGVLRGTAPHTVTVTWDNTAFSETMPPTSYLIALRSSGSPLPPLRGATATILPDPDPASLSVLRAPCSAAFFFESTSTDADIVRQILNSGSK</sequence>
<feature type="signal peptide" evidence="1">
    <location>
        <begin position="1"/>
        <end position="23"/>
    </location>
</feature>
<reference evidence="2" key="1">
    <citation type="journal article" date="2015" name="BMC Genomics">
        <title>Transcriptome profiling of a Rhizobium leguminosarum bv. trifolii rosR mutant reveals the role of the transcriptional regulator RosR in motility, synthesis of cell-surface components, and other cellular processes.</title>
        <authorList>
            <person name="Rachwal K."/>
            <person name="Matczynska E."/>
            <person name="Janczarek M."/>
        </authorList>
    </citation>
    <scope>NUCLEOTIDE SEQUENCE</scope>
    <source>
        <strain evidence="2">Rt24.2</strain>
    </source>
</reference>
<protein>
    <submittedName>
        <fullName evidence="2">Uncharacterized protein</fullName>
    </submittedName>
</protein>
<feature type="chain" id="PRO_5014536105" evidence="1">
    <location>
        <begin position="24"/>
        <end position="185"/>
    </location>
</feature>
<keyword evidence="1" id="KW-0732">Signal</keyword>
<name>A0A1B8R6W1_RHILT</name>
<proteinExistence type="predicted"/>
<organism evidence="2">
    <name type="scientific">Rhizobium leguminosarum bv. trifolii</name>
    <dbReference type="NCBI Taxonomy" id="386"/>
    <lineage>
        <taxon>Bacteria</taxon>
        <taxon>Pseudomonadati</taxon>
        <taxon>Pseudomonadota</taxon>
        <taxon>Alphaproteobacteria</taxon>
        <taxon>Hyphomicrobiales</taxon>
        <taxon>Rhizobiaceae</taxon>
        <taxon>Rhizobium/Agrobacterium group</taxon>
        <taxon>Rhizobium</taxon>
    </lineage>
</organism>
<accession>A0A1B8R6W1</accession>
<dbReference type="AlphaFoldDB" id="A0A1B8R6W1"/>
<dbReference type="GeneID" id="61424518"/>
<dbReference type="RefSeq" id="WP_018447136.1">
    <property type="nucleotide sequence ID" value="NZ_MAMO01000149.1"/>
</dbReference>
<evidence type="ECO:0000313" key="2">
    <source>
        <dbReference type="EMBL" id="AOO92729.1"/>
    </source>
</evidence>